<evidence type="ECO:0000256" key="4">
    <source>
        <dbReference type="ARBA" id="ARBA00022692"/>
    </source>
</evidence>
<keyword evidence="3" id="KW-1003">Cell membrane</keyword>
<dbReference type="SMART" id="SM00382">
    <property type="entry name" value="AAA"/>
    <property type="match status" value="1"/>
</dbReference>
<feature type="transmembrane region" description="Helical" evidence="10">
    <location>
        <begin position="217"/>
        <end position="240"/>
    </location>
</feature>
<dbReference type="EMBL" id="JAFFZS010000040">
    <property type="protein sequence ID" value="MBN0048474.1"/>
    <property type="molecule type" value="Genomic_DNA"/>
</dbReference>
<evidence type="ECO:0000313" key="12">
    <source>
        <dbReference type="EMBL" id="MBN0048474.1"/>
    </source>
</evidence>
<evidence type="ECO:0000256" key="6">
    <source>
        <dbReference type="ARBA" id="ARBA00022840"/>
    </source>
</evidence>
<gene>
    <name evidence="12" type="ORF">JS756_31105</name>
</gene>
<feature type="transmembrane region" description="Helical" evidence="10">
    <location>
        <begin position="290"/>
        <end position="311"/>
    </location>
</feature>
<dbReference type="PANTHER" id="PTHR45772">
    <property type="entry name" value="CONSERVED COMPONENT OF ABC TRANSPORTER FOR NATURAL AMINO ACIDS-RELATED"/>
    <property type="match status" value="1"/>
</dbReference>
<dbReference type="InterPro" id="IPR017871">
    <property type="entry name" value="ABC_transporter-like_CS"/>
</dbReference>
<accession>A0ABS2VZB1</accession>
<keyword evidence="2" id="KW-0813">Transport</keyword>
<dbReference type="Proteomes" id="UP000788262">
    <property type="component" value="Unassembled WGS sequence"/>
</dbReference>
<feature type="transmembrane region" description="Helical" evidence="10">
    <location>
        <begin position="168"/>
        <end position="187"/>
    </location>
</feature>
<evidence type="ECO:0000256" key="2">
    <source>
        <dbReference type="ARBA" id="ARBA00022448"/>
    </source>
</evidence>
<dbReference type="Pfam" id="PF00005">
    <property type="entry name" value="ABC_tran"/>
    <property type="match status" value="1"/>
</dbReference>
<feature type="domain" description="ABC transporter" evidence="11">
    <location>
        <begin position="342"/>
        <end position="589"/>
    </location>
</feature>
<evidence type="ECO:0000256" key="8">
    <source>
        <dbReference type="ARBA" id="ARBA00023136"/>
    </source>
</evidence>
<dbReference type="SUPFAM" id="SSF52540">
    <property type="entry name" value="P-loop containing nucleoside triphosphate hydrolases"/>
    <property type="match status" value="1"/>
</dbReference>
<feature type="transmembrane region" description="Helical" evidence="10">
    <location>
        <begin position="21"/>
        <end position="40"/>
    </location>
</feature>
<dbReference type="PROSITE" id="PS50893">
    <property type="entry name" value="ABC_TRANSPORTER_2"/>
    <property type="match status" value="1"/>
</dbReference>
<dbReference type="Pfam" id="PF02653">
    <property type="entry name" value="BPD_transp_2"/>
    <property type="match status" value="1"/>
</dbReference>
<dbReference type="CDD" id="cd03219">
    <property type="entry name" value="ABC_Mj1267_LivG_branched"/>
    <property type="match status" value="1"/>
</dbReference>
<keyword evidence="5" id="KW-0547">Nucleotide-binding</keyword>
<keyword evidence="7 10" id="KW-1133">Transmembrane helix</keyword>
<dbReference type="InterPro" id="IPR032823">
    <property type="entry name" value="BCA_ABC_TP_C"/>
</dbReference>
<feature type="transmembrane region" description="Helical" evidence="10">
    <location>
        <begin position="96"/>
        <end position="115"/>
    </location>
</feature>
<dbReference type="RefSeq" id="WP_205386607.1">
    <property type="nucleotide sequence ID" value="NZ_JAFFZS010000040.1"/>
</dbReference>
<dbReference type="InterPro" id="IPR027417">
    <property type="entry name" value="P-loop_NTPase"/>
</dbReference>
<name>A0ABS2VZB1_STRAS</name>
<dbReference type="PANTHER" id="PTHR45772:SF7">
    <property type="entry name" value="AMINO ACID ABC TRANSPORTER ATP-BINDING PROTEIN"/>
    <property type="match status" value="1"/>
</dbReference>
<dbReference type="InterPro" id="IPR001851">
    <property type="entry name" value="ABC_transp_permease"/>
</dbReference>
<proteinExistence type="predicted"/>
<feature type="compositionally biased region" description="Acidic residues" evidence="9">
    <location>
        <begin position="589"/>
        <end position="601"/>
    </location>
</feature>
<evidence type="ECO:0000256" key="7">
    <source>
        <dbReference type="ARBA" id="ARBA00022989"/>
    </source>
</evidence>
<dbReference type="InterPro" id="IPR003439">
    <property type="entry name" value="ABC_transporter-like_ATP-bd"/>
</dbReference>
<protein>
    <submittedName>
        <fullName evidence="12">Branched-chain amino acid ABC transporter ATP-binding protein/permease</fullName>
    </submittedName>
</protein>
<evidence type="ECO:0000256" key="10">
    <source>
        <dbReference type="SAM" id="Phobius"/>
    </source>
</evidence>
<dbReference type="PROSITE" id="PS00211">
    <property type="entry name" value="ABC_TRANSPORTER_1"/>
    <property type="match status" value="1"/>
</dbReference>
<organism evidence="12 13">
    <name type="scientific">Streptomyces actuosus</name>
    <dbReference type="NCBI Taxonomy" id="1885"/>
    <lineage>
        <taxon>Bacteria</taxon>
        <taxon>Bacillati</taxon>
        <taxon>Actinomycetota</taxon>
        <taxon>Actinomycetes</taxon>
        <taxon>Kitasatosporales</taxon>
        <taxon>Streptomycetaceae</taxon>
        <taxon>Streptomyces</taxon>
    </lineage>
</organism>
<evidence type="ECO:0000256" key="9">
    <source>
        <dbReference type="SAM" id="MobiDB-lite"/>
    </source>
</evidence>
<comment type="caution">
    <text evidence="12">The sequence shown here is derived from an EMBL/GenBank/DDBJ whole genome shotgun (WGS) entry which is preliminary data.</text>
</comment>
<dbReference type="InterPro" id="IPR003593">
    <property type="entry name" value="AAA+_ATPase"/>
</dbReference>
<keyword evidence="4 10" id="KW-0812">Transmembrane</keyword>
<dbReference type="InterPro" id="IPR051120">
    <property type="entry name" value="ABC_AA/LPS_Transport"/>
</dbReference>
<dbReference type="CDD" id="cd06581">
    <property type="entry name" value="TM_PBP1_LivM_like"/>
    <property type="match status" value="1"/>
</dbReference>
<comment type="subcellular location">
    <subcellularLocation>
        <location evidence="1">Cell membrane</location>
        <topology evidence="1">Multi-pass membrane protein</topology>
    </subcellularLocation>
</comment>
<dbReference type="Gene3D" id="3.40.50.300">
    <property type="entry name" value="P-loop containing nucleotide triphosphate hydrolases"/>
    <property type="match status" value="1"/>
</dbReference>
<keyword evidence="13" id="KW-1185">Reference proteome</keyword>
<evidence type="ECO:0000256" key="3">
    <source>
        <dbReference type="ARBA" id="ARBA00022475"/>
    </source>
</evidence>
<evidence type="ECO:0000256" key="1">
    <source>
        <dbReference type="ARBA" id="ARBA00004651"/>
    </source>
</evidence>
<dbReference type="GO" id="GO:0005524">
    <property type="term" value="F:ATP binding"/>
    <property type="evidence" value="ECO:0007669"/>
    <property type="project" value="UniProtKB-KW"/>
</dbReference>
<evidence type="ECO:0000259" key="11">
    <source>
        <dbReference type="PROSITE" id="PS50893"/>
    </source>
</evidence>
<evidence type="ECO:0000256" key="5">
    <source>
        <dbReference type="ARBA" id="ARBA00022741"/>
    </source>
</evidence>
<feature type="region of interest" description="Disordered" evidence="9">
    <location>
        <begin position="588"/>
        <end position="619"/>
    </location>
</feature>
<feature type="transmembrane region" description="Helical" evidence="10">
    <location>
        <begin position="252"/>
        <end position="278"/>
    </location>
</feature>
<dbReference type="Pfam" id="PF12399">
    <property type="entry name" value="BCA_ABC_TP_C"/>
    <property type="match status" value="1"/>
</dbReference>
<keyword evidence="6 12" id="KW-0067">ATP-binding</keyword>
<dbReference type="InterPro" id="IPR043428">
    <property type="entry name" value="LivM-like"/>
</dbReference>
<sequence>MRGISGLTGLLDSARVKIPSLAVFAVVLLAFPSIADEYWTDVGVKVLLYVVLGLGINVVVGYAGLLDLGYSAFFAVGGYTTAILVGNYGVNWWLTLPIAMLVAAIGGYLIGYPTLRLRSDYLAIVTLGFGEIVRVTANNLEFTGGPDGVILPFRPVLFGYELAGTQSMYYLVLVIALVVGLGATSLTRSKIGRSWESVREDERVAEAVGVPSIRVKALAYVVGGVIAGVAGAFFATYIGIVSPTSFTFLTSVLILLVVLIGGRGSLVGVFLGALVVQGTPEVLRSIGDEWRIFLFAVVLIVLMFVRPLGLWPARTRRGARLAQSAEEPPLPEVGVAPGEPLLEVRGLTMRFGGLLALNDVDITVGRGEVLGVIGPNGAGKTTVFNCVTGVVRPTAGKVVLGGESLIGRHPHQVVQRGMARTFQGARLFSDMSVVENVLVGMTARMNSGVLTSLLRLPAQRREEQRAGRQARYWLDFVGLSDKATRFARELSYGDQRRLDIARALASNPLVLLLDEPAAGMNPSEKADLMELIGRIRDRGVTVVLIEHDMAFVMGLCERVLVIETGAKLTEGSPYEVQQDPRVIEAYLGVDEDDEGDEDADGDLGAGPDDTTAPTLTKGQ</sequence>
<keyword evidence="8 10" id="KW-0472">Membrane</keyword>
<reference evidence="12 13" key="1">
    <citation type="submission" date="2021-02" db="EMBL/GenBank/DDBJ databases">
        <title>Whole genome sequencing of Streptomyces actuosus VRA1.</title>
        <authorList>
            <person name="Sen G."/>
            <person name="Sen A."/>
        </authorList>
    </citation>
    <scope>NUCLEOTIDE SEQUENCE [LARGE SCALE GENOMIC DNA]</scope>
    <source>
        <strain evidence="12 13">VRA1</strain>
    </source>
</reference>
<evidence type="ECO:0000313" key="13">
    <source>
        <dbReference type="Proteomes" id="UP000788262"/>
    </source>
</evidence>